<dbReference type="InterPro" id="IPR001633">
    <property type="entry name" value="EAL_dom"/>
</dbReference>
<dbReference type="Gene3D" id="3.30.70.270">
    <property type="match status" value="1"/>
</dbReference>
<dbReference type="InterPro" id="IPR043128">
    <property type="entry name" value="Rev_trsase/Diguanyl_cyclase"/>
</dbReference>
<feature type="transmembrane region" description="Helical" evidence="6">
    <location>
        <begin position="12"/>
        <end position="37"/>
    </location>
</feature>
<dbReference type="Pfam" id="PF00990">
    <property type="entry name" value="GGDEF"/>
    <property type="match status" value="1"/>
</dbReference>
<dbReference type="SMART" id="SM00091">
    <property type="entry name" value="PAS"/>
    <property type="match status" value="2"/>
</dbReference>
<dbReference type="InterPro" id="IPR035919">
    <property type="entry name" value="EAL_sf"/>
</dbReference>
<dbReference type="FunFam" id="3.20.20.450:FF:000001">
    <property type="entry name" value="Cyclic di-GMP phosphodiesterase yahA"/>
    <property type="match status" value="1"/>
</dbReference>
<evidence type="ECO:0000256" key="3">
    <source>
        <dbReference type="ARBA" id="ARBA00022636"/>
    </source>
</evidence>
<evidence type="ECO:0000313" key="11">
    <source>
        <dbReference type="EMBL" id="OZC35658.1"/>
    </source>
</evidence>
<evidence type="ECO:0000313" key="12">
    <source>
        <dbReference type="Proteomes" id="UP000216984"/>
    </source>
</evidence>
<dbReference type="NCBIfam" id="TIGR00254">
    <property type="entry name" value="GGDEF"/>
    <property type="match status" value="1"/>
</dbReference>
<dbReference type="SMART" id="SM00052">
    <property type="entry name" value="EAL"/>
    <property type="match status" value="1"/>
</dbReference>
<dbReference type="PANTHER" id="PTHR44757:SF2">
    <property type="entry name" value="BIOFILM ARCHITECTURE MAINTENANCE PROTEIN MBAA"/>
    <property type="match status" value="1"/>
</dbReference>
<keyword evidence="3" id="KW-0973">c-di-GMP</keyword>
<gene>
    <name evidence="11" type="ORF">B9Q17_02105</name>
</gene>
<feature type="transmembrane region" description="Helical" evidence="6">
    <location>
        <begin position="203"/>
        <end position="224"/>
    </location>
</feature>
<evidence type="ECO:0000259" key="8">
    <source>
        <dbReference type="PROSITE" id="PS50113"/>
    </source>
</evidence>
<dbReference type="GO" id="GO:0016301">
    <property type="term" value="F:kinase activity"/>
    <property type="evidence" value="ECO:0007669"/>
    <property type="project" value="UniProtKB-KW"/>
</dbReference>
<dbReference type="Proteomes" id="UP000216984">
    <property type="component" value="Unassembled WGS sequence"/>
</dbReference>
<dbReference type="FunFam" id="3.30.70.270:FF:000001">
    <property type="entry name" value="Diguanylate cyclase domain protein"/>
    <property type="match status" value="1"/>
</dbReference>
<reference evidence="11 12" key="1">
    <citation type="submission" date="2017-06" db="EMBL/GenBank/DDBJ databases">
        <title>Draft genome sequence of the halophilic bacterium Marinobacter vinifirmus FB1.</title>
        <authorList>
            <person name="Stepanov V.G."/>
            <person name="Roberts D.J."/>
            <person name="Fox G.E."/>
        </authorList>
    </citation>
    <scope>NUCLEOTIDE SEQUENCE [LARGE SCALE GENOMIC DNA]</scope>
    <source>
        <strain evidence="11 12">FB1</strain>
    </source>
</reference>
<dbReference type="NCBIfam" id="TIGR00229">
    <property type="entry name" value="sensory_box"/>
    <property type="match status" value="2"/>
</dbReference>
<dbReference type="PROSITE" id="PS50113">
    <property type="entry name" value="PAC"/>
    <property type="match status" value="1"/>
</dbReference>
<dbReference type="SUPFAM" id="SSF55785">
    <property type="entry name" value="PYP-like sensor domain (PAS domain)"/>
    <property type="match status" value="2"/>
</dbReference>
<feature type="domain" description="PAC" evidence="8">
    <location>
        <begin position="678"/>
        <end position="730"/>
    </location>
</feature>
<evidence type="ECO:0000256" key="6">
    <source>
        <dbReference type="SAM" id="Phobius"/>
    </source>
</evidence>
<dbReference type="GO" id="GO:0071111">
    <property type="term" value="F:cyclic-guanylate-specific phosphodiesterase activity"/>
    <property type="evidence" value="ECO:0007669"/>
    <property type="project" value="UniProtKB-EC"/>
</dbReference>
<dbReference type="SUPFAM" id="SSF141868">
    <property type="entry name" value="EAL domain-like"/>
    <property type="match status" value="1"/>
</dbReference>
<dbReference type="PROSITE" id="PS50883">
    <property type="entry name" value="EAL"/>
    <property type="match status" value="1"/>
</dbReference>
<feature type="transmembrane region" description="Helical" evidence="6">
    <location>
        <begin position="43"/>
        <end position="65"/>
    </location>
</feature>
<keyword evidence="6" id="KW-0812">Transmembrane</keyword>
<dbReference type="PROSITE" id="PS50887">
    <property type="entry name" value="GGDEF"/>
    <property type="match status" value="1"/>
</dbReference>
<comment type="catalytic activity">
    <reaction evidence="5">
        <text>3',3'-c-di-GMP + H2O = 5'-phosphoguanylyl(3'-&gt;5')guanosine + H(+)</text>
        <dbReference type="Rhea" id="RHEA:24902"/>
        <dbReference type="ChEBI" id="CHEBI:15377"/>
        <dbReference type="ChEBI" id="CHEBI:15378"/>
        <dbReference type="ChEBI" id="CHEBI:58754"/>
        <dbReference type="ChEBI" id="CHEBI:58805"/>
        <dbReference type="EC" id="3.1.4.52"/>
    </reaction>
    <physiologicalReaction direction="left-to-right" evidence="5">
        <dbReference type="Rhea" id="RHEA:24903"/>
    </physiologicalReaction>
</comment>
<feature type="transmembrane region" description="Helical" evidence="6">
    <location>
        <begin position="72"/>
        <end position="91"/>
    </location>
</feature>
<feature type="domain" description="PAS" evidence="7">
    <location>
        <begin position="602"/>
        <end position="675"/>
    </location>
</feature>
<dbReference type="SMART" id="SM00267">
    <property type="entry name" value="GGDEF"/>
    <property type="match status" value="1"/>
</dbReference>
<evidence type="ECO:0000259" key="9">
    <source>
        <dbReference type="PROSITE" id="PS50883"/>
    </source>
</evidence>
<dbReference type="InterPro" id="IPR052155">
    <property type="entry name" value="Biofilm_reg_signaling"/>
</dbReference>
<dbReference type="Gene3D" id="3.30.450.20">
    <property type="entry name" value="PAS domain"/>
    <property type="match status" value="2"/>
</dbReference>
<keyword evidence="6" id="KW-0472">Membrane</keyword>
<dbReference type="EC" id="3.1.4.52" evidence="2"/>
<evidence type="ECO:0000259" key="10">
    <source>
        <dbReference type="PROSITE" id="PS50887"/>
    </source>
</evidence>
<dbReference type="Pfam" id="PF08448">
    <property type="entry name" value="PAS_4"/>
    <property type="match status" value="1"/>
</dbReference>
<evidence type="ECO:0000256" key="1">
    <source>
        <dbReference type="ARBA" id="ARBA00001946"/>
    </source>
</evidence>
<dbReference type="InterPro" id="IPR013656">
    <property type="entry name" value="PAS_4"/>
</dbReference>
<feature type="transmembrane region" description="Helical" evidence="6">
    <location>
        <begin position="172"/>
        <end position="191"/>
    </location>
</feature>
<accession>A0A7Z1DTJ0</accession>
<dbReference type="SMART" id="SM00086">
    <property type="entry name" value="PAC"/>
    <property type="match status" value="2"/>
</dbReference>
<name>A0A7Z1DTJ0_9GAMM</name>
<evidence type="ECO:0000256" key="4">
    <source>
        <dbReference type="ARBA" id="ARBA00022777"/>
    </source>
</evidence>
<dbReference type="EMBL" id="NEFY01000008">
    <property type="protein sequence ID" value="OZC35658.1"/>
    <property type="molecule type" value="Genomic_DNA"/>
</dbReference>
<feature type="transmembrane region" description="Helical" evidence="6">
    <location>
        <begin position="111"/>
        <end position="127"/>
    </location>
</feature>
<dbReference type="Pfam" id="PF13426">
    <property type="entry name" value="PAS_9"/>
    <property type="match status" value="1"/>
</dbReference>
<dbReference type="Gene3D" id="3.20.20.450">
    <property type="entry name" value="EAL domain"/>
    <property type="match status" value="1"/>
</dbReference>
<sequence>MPQPTRDLRLQACLLILFLCGLQAGVLALIITAFPMVPMPQSLMLTAEGALAIIAGAGAMTAIFFRKRLWQLAFGIMLVGLGAYSLGHNLLDSGDGSAVSPLSGQSRLMNLPAVAVLVLASVSLIGLRGAAGRLYALLAGCFGLAIGSYAVLENVRRGLMGGPGGLVEGFSLIAGLFCLGFGIALIILAQRDSGKPFMLRRDGVVAGVAGVFGTFVLSVIASWGNHEERHHIARSTIQYYASELKLELQSSVALIDRLANRWASLGFEVPEALEQTEMRWYFKDTPALKSLMLFRDGRSPVWRRSRNPEDLLWVMDQTVNPEVWGWVRKARDERLASAWIFPDPAKPFSAIALVRPDLGSGAYFLAVFDVAELLALESSRDYYDFEIRLEGADSPAVERAIALHHLEHEVYEHVPVNIPNGPDLVLSATAGPASVLSLRGMLPPALFGFGLLMSYMLIMGRSLLGLQKRQAREINVAEQRFRSLFSQSPDAVFAFDREGVYQAVNPVAQKIVGFTNRDLGVTRYQDVLTQGAMDEADFVVFDTAFQNTVAGHPQTFEVAFLNALGKRRNYECAFVPIVVDAGVVGVFALVKDVTDRHQAQENQRILQRSLESSENAVVVVDVRESHMPVVFVNSAFTAITGYSREEVIGAPVKQLTGPETEESDMDAIWTAVRFGRAASVTLKSYRRDETPFWNHVALAPVKDDDDRVTHFTAIMTDISEKKEQENRLAYQATHDVLTGLGNRSLFEDRLTHDVALAQRNDQQLAVLFVDLDEFKPINDALGHKVGDGLLISIARRLELVTRPEDTLARFGGDEFVLLLPDLTSPAQADEVANRILDSIADPHQVGSHELYISASIGISLLDKQSTGPEKLIQQADMAMYKAKQQGRDTYVVYSEDLDSKLSKRVELRNELQEAIKTGQLFLNYQPQVDQDGHLCGLEALVRWKHPEKGFISPADFIPVAEETGQIAHLGKWVTTQACKDARRLLEMGLLKGRMAVNLSPLQFHRPGFLTALRSILEDTGLAPEHLELELTEGILMKDSEGAIDILNALNGMGVATAIDDFGTGFSSFSYLKDLPVDNIKIDRSFVDNVTTNEKDAAVCKGVITLAREMGLNVVAEGVETQEQFCYLKSHGCESFQGYYFARPMLFEDLVQWIGKTG</sequence>
<feature type="domain" description="GGDEF" evidence="10">
    <location>
        <begin position="762"/>
        <end position="895"/>
    </location>
</feature>
<keyword evidence="4" id="KW-0418">Kinase</keyword>
<dbReference type="InterPro" id="IPR029787">
    <property type="entry name" value="Nucleotide_cyclase"/>
</dbReference>
<feature type="transmembrane region" description="Helical" evidence="6">
    <location>
        <begin position="134"/>
        <end position="152"/>
    </location>
</feature>
<dbReference type="SUPFAM" id="SSF55073">
    <property type="entry name" value="Nucleotide cyclase"/>
    <property type="match status" value="1"/>
</dbReference>
<feature type="domain" description="PAS" evidence="7">
    <location>
        <begin position="477"/>
        <end position="519"/>
    </location>
</feature>
<dbReference type="InterPro" id="IPR000014">
    <property type="entry name" value="PAS"/>
</dbReference>
<dbReference type="InterPro" id="IPR000160">
    <property type="entry name" value="GGDEF_dom"/>
</dbReference>
<keyword evidence="4" id="KW-0808">Transferase</keyword>
<evidence type="ECO:0000256" key="2">
    <source>
        <dbReference type="ARBA" id="ARBA00012282"/>
    </source>
</evidence>
<comment type="caution">
    <text evidence="11">The sequence shown here is derived from an EMBL/GenBank/DDBJ whole genome shotgun (WGS) entry which is preliminary data.</text>
</comment>
<dbReference type="PROSITE" id="PS50112">
    <property type="entry name" value="PAS"/>
    <property type="match status" value="2"/>
</dbReference>
<dbReference type="RefSeq" id="WP_094625313.1">
    <property type="nucleotide sequence ID" value="NZ_NEFY01000008.1"/>
</dbReference>
<evidence type="ECO:0000256" key="5">
    <source>
        <dbReference type="ARBA" id="ARBA00051114"/>
    </source>
</evidence>
<keyword evidence="12" id="KW-1185">Reference proteome</keyword>
<dbReference type="CDD" id="cd01948">
    <property type="entry name" value="EAL"/>
    <property type="match status" value="1"/>
</dbReference>
<evidence type="ECO:0000259" key="7">
    <source>
        <dbReference type="PROSITE" id="PS50112"/>
    </source>
</evidence>
<dbReference type="InterPro" id="IPR001610">
    <property type="entry name" value="PAC"/>
</dbReference>
<comment type="cofactor">
    <cofactor evidence="1">
        <name>Mg(2+)</name>
        <dbReference type="ChEBI" id="CHEBI:18420"/>
    </cofactor>
</comment>
<dbReference type="PANTHER" id="PTHR44757">
    <property type="entry name" value="DIGUANYLATE CYCLASE DGCP"/>
    <property type="match status" value="1"/>
</dbReference>
<proteinExistence type="predicted"/>
<dbReference type="AlphaFoldDB" id="A0A7Z1DTJ0"/>
<dbReference type="Pfam" id="PF00563">
    <property type="entry name" value="EAL"/>
    <property type="match status" value="1"/>
</dbReference>
<dbReference type="InterPro" id="IPR035965">
    <property type="entry name" value="PAS-like_dom_sf"/>
</dbReference>
<organism evidence="11 12">
    <name type="scientific">Marinobacter vinifirmus</name>
    <dbReference type="NCBI Taxonomy" id="355591"/>
    <lineage>
        <taxon>Bacteria</taxon>
        <taxon>Pseudomonadati</taxon>
        <taxon>Pseudomonadota</taxon>
        <taxon>Gammaproteobacteria</taxon>
        <taxon>Pseudomonadales</taxon>
        <taxon>Marinobacteraceae</taxon>
        <taxon>Marinobacter</taxon>
    </lineage>
</organism>
<dbReference type="GO" id="GO:0071732">
    <property type="term" value="P:cellular response to nitric oxide"/>
    <property type="evidence" value="ECO:0007669"/>
    <property type="project" value="UniProtKB-ARBA"/>
</dbReference>
<dbReference type="CDD" id="cd01949">
    <property type="entry name" value="GGDEF"/>
    <property type="match status" value="1"/>
</dbReference>
<dbReference type="CDD" id="cd00130">
    <property type="entry name" value="PAS"/>
    <property type="match status" value="2"/>
</dbReference>
<protein>
    <recommendedName>
        <fullName evidence="2">cyclic-guanylate-specific phosphodiesterase</fullName>
        <ecNumber evidence="2">3.1.4.52</ecNumber>
    </recommendedName>
</protein>
<dbReference type="InterPro" id="IPR000700">
    <property type="entry name" value="PAS-assoc_C"/>
</dbReference>
<keyword evidence="6" id="KW-1133">Transmembrane helix</keyword>
<feature type="domain" description="EAL" evidence="9">
    <location>
        <begin position="904"/>
        <end position="1157"/>
    </location>
</feature>